<dbReference type="AlphaFoldDB" id="A0A401TL31"/>
<dbReference type="EMBL" id="BEZZ01102732">
    <property type="protein sequence ID" value="GCC43371.1"/>
    <property type="molecule type" value="Genomic_DNA"/>
</dbReference>
<proteinExistence type="predicted"/>
<comment type="caution">
    <text evidence="1">The sequence shown here is derived from an EMBL/GenBank/DDBJ whole genome shotgun (WGS) entry which is preliminary data.</text>
</comment>
<gene>
    <name evidence="1" type="ORF">chiPu_0027400</name>
</gene>
<reference evidence="1 2" key="1">
    <citation type="journal article" date="2018" name="Nat. Ecol. Evol.">
        <title>Shark genomes provide insights into elasmobranch evolution and the origin of vertebrates.</title>
        <authorList>
            <person name="Hara Y"/>
            <person name="Yamaguchi K"/>
            <person name="Onimaru K"/>
            <person name="Kadota M"/>
            <person name="Koyanagi M"/>
            <person name="Keeley SD"/>
            <person name="Tatsumi K"/>
            <person name="Tanaka K"/>
            <person name="Motone F"/>
            <person name="Kageyama Y"/>
            <person name="Nozu R"/>
            <person name="Adachi N"/>
            <person name="Nishimura O"/>
            <person name="Nakagawa R"/>
            <person name="Tanegashima C"/>
            <person name="Kiyatake I"/>
            <person name="Matsumoto R"/>
            <person name="Murakumo K"/>
            <person name="Nishida K"/>
            <person name="Terakita A"/>
            <person name="Kuratani S"/>
            <person name="Sato K"/>
            <person name="Hyodo S Kuraku.S."/>
        </authorList>
    </citation>
    <scope>NUCLEOTIDE SEQUENCE [LARGE SCALE GENOMIC DNA]</scope>
</reference>
<dbReference type="Proteomes" id="UP000287033">
    <property type="component" value="Unassembled WGS sequence"/>
</dbReference>
<sequence length="209" mass="22393">MHPAAWHRDQISWRLLARADPESGGRGIFSWADPDVADQFSASRKAAGLSDVMMGAVAGSGLSGRSEVVWRIPGDVADSREPGESDDHRSSSARAVASGRMAGYLWPPTARSTAGEDFSLAGSTRKRGLRWDSLRSPFSAKILSAGCLAALALCPRSRLRLGLVAPAVTDIAAWRKPQNMLVQTNRAGGALRFRFRLSSVNTTVACQVM</sequence>
<evidence type="ECO:0000313" key="1">
    <source>
        <dbReference type="EMBL" id="GCC43371.1"/>
    </source>
</evidence>
<keyword evidence="2" id="KW-1185">Reference proteome</keyword>
<protein>
    <submittedName>
        <fullName evidence="1">Uncharacterized protein</fullName>
    </submittedName>
</protein>
<evidence type="ECO:0000313" key="2">
    <source>
        <dbReference type="Proteomes" id="UP000287033"/>
    </source>
</evidence>
<organism evidence="1 2">
    <name type="scientific">Chiloscyllium punctatum</name>
    <name type="common">Brownbanded bambooshark</name>
    <name type="synonym">Hemiscyllium punctatum</name>
    <dbReference type="NCBI Taxonomy" id="137246"/>
    <lineage>
        <taxon>Eukaryota</taxon>
        <taxon>Metazoa</taxon>
        <taxon>Chordata</taxon>
        <taxon>Craniata</taxon>
        <taxon>Vertebrata</taxon>
        <taxon>Chondrichthyes</taxon>
        <taxon>Elasmobranchii</taxon>
        <taxon>Galeomorphii</taxon>
        <taxon>Galeoidea</taxon>
        <taxon>Orectolobiformes</taxon>
        <taxon>Hemiscylliidae</taxon>
        <taxon>Chiloscyllium</taxon>
    </lineage>
</organism>
<accession>A0A401TL31</accession>
<name>A0A401TL31_CHIPU</name>